<dbReference type="Pfam" id="PF00535">
    <property type="entry name" value="Glycos_transf_2"/>
    <property type="match status" value="1"/>
</dbReference>
<name>A0ABT3PR14_9BACT</name>
<comment type="caution">
    <text evidence="5">The sequence shown here is derived from an EMBL/GenBank/DDBJ whole genome shotgun (WGS) entry which is preliminary data.</text>
</comment>
<protein>
    <submittedName>
        <fullName evidence="5">Glycosyltransferase family 2 protein</fullName>
    </submittedName>
</protein>
<comment type="similarity">
    <text evidence="1">Belongs to the glycosyltransferase 2 family.</text>
</comment>
<dbReference type="Gene3D" id="3.90.550.10">
    <property type="entry name" value="Spore Coat Polysaccharide Biosynthesis Protein SpsA, Chain A"/>
    <property type="match status" value="1"/>
</dbReference>
<evidence type="ECO:0000256" key="3">
    <source>
        <dbReference type="ARBA" id="ARBA00022679"/>
    </source>
</evidence>
<organism evidence="5 6">
    <name type="scientific">Fodinibius salsisoli</name>
    <dbReference type="NCBI Taxonomy" id="2820877"/>
    <lineage>
        <taxon>Bacteria</taxon>
        <taxon>Pseudomonadati</taxon>
        <taxon>Balneolota</taxon>
        <taxon>Balneolia</taxon>
        <taxon>Balneolales</taxon>
        <taxon>Balneolaceae</taxon>
        <taxon>Fodinibius</taxon>
    </lineage>
</organism>
<accession>A0ABT3PR14</accession>
<dbReference type="InterPro" id="IPR001173">
    <property type="entry name" value="Glyco_trans_2-like"/>
</dbReference>
<keyword evidence="3" id="KW-0808">Transferase</keyword>
<evidence type="ECO:0000313" key="6">
    <source>
        <dbReference type="Proteomes" id="UP001207918"/>
    </source>
</evidence>
<proteinExistence type="inferred from homology"/>
<sequence>MPSFSIIIVSWNALHHLKKYLPSVIATDYPNFEIILADNASTDGSKAWVREHYPKVKIAALEKNYGYCGGNNKAVPYADGDILLFLNNDVRVEPDWLHGLARCFEDPGIGAAQPKFRSDEEPEYFEYAGAAGGFLDKYGYPFCRGRIFDTVEKDYGQYDNARDVLWASGAALAIRKELFIEQKGFDEAFEFHMEEIDLCWRLWNAGYRVRYCPDSIIYHLGGGSLPMDSPRKVYYNYRNNLKMIWKNCSAGSLVRRFWIRYGLDIIATLRSLSTGNWKEAQAIIRAHYHFWQSFPSVHRQRQELQQRRTVADDPVTIMPVNIIKEYFLKSNKMFRELP</sequence>
<dbReference type="EMBL" id="JAGGJA010000011">
    <property type="protein sequence ID" value="MCW9708276.1"/>
    <property type="molecule type" value="Genomic_DNA"/>
</dbReference>
<dbReference type="PANTHER" id="PTHR43179:SF12">
    <property type="entry name" value="GALACTOFURANOSYLTRANSFERASE GLFT2"/>
    <property type="match status" value="1"/>
</dbReference>
<dbReference type="Proteomes" id="UP001207918">
    <property type="component" value="Unassembled WGS sequence"/>
</dbReference>
<dbReference type="RefSeq" id="WP_265767063.1">
    <property type="nucleotide sequence ID" value="NZ_JAGGJA010000011.1"/>
</dbReference>
<dbReference type="SUPFAM" id="SSF53448">
    <property type="entry name" value="Nucleotide-diphospho-sugar transferases"/>
    <property type="match status" value="1"/>
</dbReference>
<gene>
    <name evidence="5" type="ORF">J6I44_15525</name>
</gene>
<evidence type="ECO:0000313" key="5">
    <source>
        <dbReference type="EMBL" id="MCW9708276.1"/>
    </source>
</evidence>
<keyword evidence="2" id="KW-0328">Glycosyltransferase</keyword>
<evidence type="ECO:0000256" key="2">
    <source>
        <dbReference type="ARBA" id="ARBA00022676"/>
    </source>
</evidence>
<dbReference type="InterPro" id="IPR029044">
    <property type="entry name" value="Nucleotide-diphossugar_trans"/>
</dbReference>
<dbReference type="CDD" id="cd04186">
    <property type="entry name" value="GT_2_like_c"/>
    <property type="match status" value="1"/>
</dbReference>
<evidence type="ECO:0000256" key="1">
    <source>
        <dbReference type="ARBA" id="ARBA00006739"/>
    </source>
</evidence>
<keyword evidence="6" id="KW-1185">Reference proteome</keyword>
<reference evidence="5 6" key="1">
    <citation type="submission" date="2021-03" db="EMBL/GenBank/DDBJ databases">
        <title>Aliifodinibius sp. nov., a new bacterium isolated from saline soil.</title>
        <authorList>
            <person name="Galisteo C."/>
            <person name="De La Haba R."/>
            <person name="Sanchez-Porro C."/>
            <person name="Ventosa A."/>
        </authorList>
    </citation>
    <scope>NUCLEOTIDE SEQUENCE [LARGE SCALE GENOMIC DNA]</scope>
    <source>
        <strain evidence="5 6">1BSP15-2V2</strain>
    </source>
</reference>
<dbReference type="PANTHER" id="PTHR43179">
    <property type="entry name" value="RHAMNOSYLTRANSFERASE WBBL"/>
    <property type="match status" value="1"/>
</dbReference>
<feature type="domain" description="Glycosyltransferase 2-like" evidence="4">
    <location>
        <begin position="5"/>
        <end position="124"/>
    </location>
</feature>
<evidence type="ECO:0000259" key="4">
    <source>
        <dbReference type="Pfam" id="PF00535"/>
    </source>
</evidence>